<geneLocation type="plasmid" evidence="1 2">
    <name>pRinCIP108029b</name>
</geneLocation>
<dbReference type="EMBL" id="CP140636">
    <property type="protein sequence ID" value="WRW39808.1"/>
    <property type="molecule type" value="Genomic_DNA"/>
</dbReference>
<name>A0ABZ1DU98_9HYPH</name>
<protein>
    <submittedName>
        <fullName evidence="1">Uncharacterized protein</fullName>
    </submittedName>
</protein>
<evidence type="ECO:0000313" key="2">
    <source>
        <dbReference type="Proteomes" id="UP001322785"/>
    </source>
</evidence>
<keyword evidence="2" id="KW-1185">Reference proteome</keyword>
<sequence length="83" mass="9358">MTVVDGDTVDAAGRTCGCWEGVPFVPGFDTPETHAKYMKERKLALVAEERPKELLAARSLKVMLSGVDLRMQRNERPVSWRRP</sequence>
<evidence type="ECO:0000313" key="1">
    <source>
        <dbReference type="EMBL" id="WRW39808.1"/>
    </source>
</evidence>
<dbReference type="Proteomes" id="UP001322785">
    <property type="component" value="Plasmid pRinCIP108029b"/>
</dbReference>
<keyword evidence="1" id="KW-0614">Plasmid</keyword>
<dbReference type="RefSeq" id="WP_246288856.1">
    <property type="nucleotide sequence ID" value="NZ_BSOQ01000002.1"/>
</dbReference>
<accession>A0ABZ1DU98</accession>
<reference evidence="1 2" key="1">
    <citation type="submission" date="2023-12" db="EMBL/GenBank/DDBJ databases">
        <authorList>
            <person name="Menendez E."/>
            <person name="Kaur S."/>
            <person name="Flores-Felix J.D."/>
            <person name="diCenzo G.C."/>
            <person name="Peix A."/>
            <person name="Velazquez E."/>
        </authorList>
    </citation>
    <scope>NUCLEOTIDE SEQUENCE [LARGE SCALE GENOMIC DNA]</scope>
    <source>
        <strain evidence="1 2">CIP 108029</strain>
        <plasmid evidence="1 2">pRinCIP108029b</plasmid>
    </source>
</reference>
<gene>
    <name evidence="1" type="ORF">U5G49_005162</name>
</gene>
<proteinExistence type="predicted"/>
<organism evidence="1 2">
    <name type="scientific">Rhizobium indigoferae</name>
    <dbReference type="NCBI Taxonomy" id="158891"/>
    <lineage>
        <taxon>Bacteria</taxon>
        <taxon>Pseudomonadati</taxon>
        <taxon>Pseudomonadota</taxon>
        <taxon>Alphaproteobacteria</taxon>
        <taxon>Hyphomicrobiales</taxon>
        <taxon>Rhizobiaceae</taxon>
        <taxon>Rhizobium/Agrobacterium group</taxon>
        <taxon>Rhizobium</taxon>
    </lineage>
</organism>